<evidence type="ECO:0000313" key="2">
    <source>
        <dbReference type="EMBL" id="KRX32665.1"/>
    </source>
</evidence>
<reference evidence="2 3" key="1">
    <citation type="submission" date="2015-01" db="EMBL/GenBank/DDBJ databases">
        <title>Evolution of Trichinella species and genotypes.</title>
        <authorList>
            <person name="Korhonen P.K."/>
            <person name="Edoardo P."/>
            <person name="Giuseppe L.R."/>
            <person name="Gasser R.B."/>
        </authorList>
    </citation>
    <scope>NUCLEOTIDE SEQUENCE [LARGE SCALE GENOMIC DNA]</scope>
    <source>
        <strain evidence="2">ISS417</strain>
    </source>
</reference>
<evidence type="ECO:0000256" key="1">
    <source>
        <dbReference type="SAM" id="MobiDB-lite"/>
    </source>
</evidence>
<comment type="caution">
    <text evidence="2">The sequence shown here is derived from an EMBL/GenBank/DDBJ whole genome shotgun (WGS) entry which is preliminary data.</text>
</comment>
<accession>A0A0V0T0T6</accession>
<proteinExistence type="predicted"/>
<feature type="region of interest" description="Disordered" evidence="1">
    <location>
        <begin position="1"/>
        <end position="29"/>
    </location>
</feature>
<dbReference type="AlphaFoldDB" id="A0A0V0T0T6"/>
<evidence type="ECO:0000313" key="3">
    <source>
        <dbReference type="Proteomes" id="UP000055048"/>
    </source>
</evidence>
<sequence>MHPPIHLFSSRRSLSPRPGPPSHVTSSAREGLNSYDVVEEAVHDITTIVHDVRKRAHNLETSLAINAANTPRCSLMGSVDRIRSLGVLGCKSLKAIDARPNRLSRTDALPLPGPTPIRPGRACFELSGWDDEKTVPTNTSTGIGKDGRNFLGRTLIFGSSTDGWLQSSQAVLLSQNVFARSTRSVGTYRTPRTAAQRLASVTATAKLYLRITFTFL</sequence>
<gene>
    <name evidence="2" type="ORF">T05_1864</name>
</gene>
<protein>
    <submittedName>
        <fullName evidence="2">Uncharacterized protein</fullName>
    </submittedName>
</protein>
<keyword evidence="3" id="KW-1185">Reference proteome</keyword>
<dbReference type="EMBL" id="JYDJ01001102">
    <property type="protein sequence ID" value="KRX32665.1"/>
    <property type="molecule type" value="Genomic_DNA"/>
</dbReference>
<organism evidence="2 3">
    <name type="scientific">Trichinella murrelli</name>
    <dbReference type="NCBI Taxonomy" id="144512"/>
    <lineage>
        <taxon>Eukaryota</taxon>
        <taxon>Metazoa</taxon>
        <taxon>Ecdysozoa</taxon>
        <taxon>Nematoda</taxon>
        <taxon>Enoplea</taxon>
        <taxon>Dorylaimia</taxon>
        <taxon>Trichinellida</taxon>
        <taxon>Trichinellidae</taxon>
        <taxon>Trichinella</taxon>
    </lineage>
</organism>
<name>A0A0V0T0T6_9BILA</name>
<dbReference type="Proteomes" id="UP000055048">
    <property type="component" value="Unassembled WGS sequence"/>
</dbReference>